<dbReference type="AlphaFoldDB" id="A0A2S9VEL9"/>
<keyword evidence="3" id="KW-1185">Reference proteome</keyword>
<sequence length="202" mass="22221">MFNDAPTSPISKKDQILAALASAKKLIFPKQLHEATGIEKYELGNLLRELRTEGLVLLLENGVYTLTEAGIEKARAEKMQIHPTAKTRAERYKRGAGNVMAPPVTTAKPPTEPKKPSRQADSVKAAPKQPEVPVKPKKTADVQPGLPVATGLTDKGTALLFRLLDTLNFQELQMAGFSNQDIYELGDVYRFVKDRAEQKEAV</sequence>
<gene>
    <name evidence="2" type="ORF">C6Y40_03690</name>
</gene>
<dbReference type="InterPro" id="IPR036390">
    <property type="entry name" value="WH_DNA-bd_sf"/>
</dbReference>
<name>A0A2S9VEL9_9ALTE</name>
<dbReference type="RefSeq" id="WP_105933395.1">
    <property type="nucleotide sequence ID" value="NZ_PVNP01000030.1"/>
</dbReference>
<dbReference type="Proteomes" id="UP000238949">
    <property type="component" value="Unassembled WGS sequence"/>
</dbReference>
<comment type="caution">
    <text evidence="2">The sequence shown here is derived from an EMBL/GenBank/DDBJ whole genome shotgun (WGS) entry which is preliminary data.</text>
</comment>
<organism evidence="2 3">
    <name type="scientific">Alteromonas alba</name>
    <dbReference type="NCBI Taxonomy" id="2079529"/>
    <lineage>
        <taxon>Bacteria</taxon>
        <taxon>Pseudomonadati</taxon>
        <taxon>Pseudomonadota</taxon>
        <taxon>Gammaproteobacteria</taxon>
        <taxon>Alteromonadales</taxon>
        <taxon>Alteromonadaceae</taxon>
        <taxon>Alteromonas/Salinimonas group</taxon>
        <taxon>Alteromonas</taxon>
    </lineage>
</organism>
<dbReference type="Gene3D" id="1.10.10.10">
    <property type="entry name" value="Winged helix-like DNA-binding domain superfamily/Winged helix DNA-binding domain"/>
    <property type="match status" value="1"/>
</dbReference>
<accession>A0A2S9VEL9</accession>
<dbReference type="SUPFAM" id="SSF46785">
    <property type="entry name" value="Winged helix' DNA-binding domain"/>
    <property type="match status" value="1"/>
</dbReference>
<feature type="compositionally biased region" description="Low complexity" evidence="1">
    <location>
        <begin position="123"/>
        <end position="132"/>
    </location>
</feature>
<feature type="region of interest" description="Disordered" evidence="1">
    <location>
        <begin position="99"/>
        <end position="146"/>
    </location>
</feature>
<dbReference type="OrthoDB" id="9997649at2"/>
<evidence type="ECO:0000313" key="2">
    <source>
        <dbReference type="EMBL" id="PRO74907.1"/>
    </source>
</evidence>
<evidence type="ECO:0000256" key="1">
    <source>
        <dbReference type="SAM" id="MobiDB-lite"/>
    </source>
</evidence>
<evidence type="ECO:0000313" key="3">
    <source>
        <dbReference type="Proteomes" id="UP000238949"/>
    </source>
</evidence>
<protein>
    <submittedName>
        <fullName evidence="2">Uncharacterized protein</fullName>
    </submittedName>
</protein>
<dbReference type="InterPro" id="IPR036388">
    <property type="entry name" value="WH-like_DNA-bd_sf"/>
</dbReference>
<dbReference type="EMBL" id="PVNP01000030">
    <property type="protein sequence ID" value="PRO74907.1"/>
    <property type="molecule type" value="Genomic_DNA"/>
</dbReference>
<reference evidence="3" key="1">
    <citation type="journal article" date="2020" name="Int. J. Syst. Evol. Microbiol.">
        <title>Alteromonas alba sp. nov., a marine bacterium isolated from the seawater of the West Pacific Ocean.</title>
        <authorList>
            <person name="Sun C."/>
            <person name="Wu Y.-H."/>
            <person name="Xamxidin M."/>
            <person name="Cheng H."/>
            <person name="Xu X.-W."/>
        </authorList>
    </citation>
    <scope>NUCLEOTIDE SEQUENCE [LARGE SCALE GENOMIC DNA]</scope>
    <source>
        <strain evidence="3">190</strain>
    </source>
</reference>
<proteinExistence type="predicted"/>